<name>A0A3N5ANV2_9THEO</name>
<dbReference type="InterPro" id="IPR029060">
    <property type="entry name" value="PIN-like_dom_sf"/>
</dbReference>
<evidence type="ECO:0000313" key="2">
    <source>
        <dbReference type="EMBL" id="RPF46623.1"/>
    </source>
</evidence>
<evidence type="ECO:0000313" key="3">
    <source>
        <dbReference type="Proteomes" id="UP000282654"/>
    </source>
</evidence>
<dbReference type="SUPFAM" id="SSF88723">
    <property type="entry name" value="PIN domain-like"/>
    <property type="match status" value="1"/>
</dbReference>
<dbReference type="Proteomes" id="UP000282654">
    <property type="component" value="Unassembled WGS sequence"/>
</dbReference>
<organism evidence="2 3">
    <name type="scientific">Thermodesulfitimonas autotrophica</name>
    <dbReference type="NCBI Taxonomy" id="1894989"/>
    <lineage>
        <taxon>Bacteria</taxon>
        <taxon>Bacillati</taxon>
        <taxon>Bacillota</taxon>
        <taxon>Clostridia</taxon>
        <taxon>Thermoanaerobacterales</taxon>
        <taxon>Thermoanaerobacteraceae</taxon>
        <taxon>Thermodesulfitimonas</taxon>
    </lineage>
</organism>
<dbReference type="RefSeq" id="WP_123928580.1">
    <property type="nucleotide sequence ID" value="NZ_RKRE01000002.1"/>
</dbReference>
<dbReference type="NCBIfam" id="TIGR00305">
    <property type="entry name" value="putative toxin-antitoxin system toxin component, PIN family"/>
    <property type="match status" value="1"/>
</dbReference>
<dbReference type="AlphaFoldDB" id="A0A3N5ANV2"/>
<accession>A0A3N5ANV2</accession>
<dbReference type="PANTHER" id="PTHR34610:SF3">
    <property type="entry name" value="SSL7007 PROTEIN"/>
    <property type="match status" value="1"/>
</dbReference>
<gene>
    <name evidence="2" type="ORF">EDD75_0873</name>
</gene>
<dbReference type="PANTHER" id="PTHR34610">
    <property type="entry name" value="SSL7007 PROTEIN"/>
    <property type="match status" value="1"/>
</dbReference>
<dbReference type="Pfam" id="PF13470">
    <property type="entry name" value="PIN_3"/>
    <property type="match status" value="1"/>
</dbReference>
<sequence>MRVMLDTNVLISGMVFHGPERRLLDTILKNDHILVLCEQTEREAEMVLLRKFSVSERFLQNFLRLFHVERVSLPSRAAIEEARSLIRDPKDAPILAAAIIARPDLFVTGDKDFHTPEVKKLIPVQTTSQALGSL</sequence>
<comment type="caution">
    <text evidence="2">The sequence shown here is derived from an EMBL/GenBank/DDBJ whole genome shotgun (WGS) entry which is preliminary data.</text>
</comment>
<dbReference type="InterPro" id="IPR002850">
    <property type="entry name" value="PIN_toxin-like"/>
</dbReference>
<evidence type="ECO:0000259" key="1">
    <source>
        <dbReference type="Pfam" id="PF13470"/>
    </source>
</evidence>
<dbReference type="InterPro" id="IPR002716">
    <property type="entry name" value="PIN_dom"/>
</dbReference>
<feature type="domain" description="PIN" evidence="1">
    <location>
        <begin position="2"/>
        <end position="112"/>
    </location>
</feature>
<protein>
    <submittedName>
        <fullName evidence="2">Putative PIN family toxin of toxin-antitoxin system</fullName>
    </submittedName>
</protein>
<dbReference type="Gene3D" id="3.40.50.1010">
    <property type="entry name" value="5'-nuclease"/>
    <property type="match status" value="1"/>
</dbReference>
<proteinExistence type="predicted"/>
<dbReference type="OrthoDB" id="335825at2"/>
<dbReference type="EMBL" id="RKRE01000002">
    <property type="protein sequence ID" value="RPF46623.1"/>
    <property type="molecule type" value="Genomic_DNA"/>
</dbReference>
<keyword evidence="3" id="KW-1185">Reference proteome</keyword>
<reference evidence="2 3" key="1">
    <citation type="submission" date="2018-11" db="EMBL/GenBank/DDBJ databases">
        <title>Genomic Encyclopedia of Type Strains, Phase IV (KMG-IV): sequencing the most valuable type-strain genomes for metagenomic binning, comparative biology and taxonomic classification.</title>
        <authorList>
            <person name="Goeker M."/>
        </authorList>
    </citation>
    <scope>NUCLEOTIDE SEQUENCE [LARGE SCALE GENOMIC DNA]</scope>
    <source>
        <strain evidence="2 3">DSM 102936</strain>
    </source>
</reference>